<keyword evidence="3" id="KW-1185">Reference proteome</keyword>
<dbReference type="Pfam" id="PF09117">
    <property type="entry name" value="MiAMP1"/>
    <property type="match status" value="1"/>
</dbReference>
<dbReference type="KEGG" id="smo:SELMODRAFT_137553"/>
<dbReference type="GO" id="GO:0006952">
    <property type="term" value="P:defense response"/>
    <property type="evidence" value="ECO:0007669"/>
    <property type="project" value="InterPro"/>
</dbReference>
<feature type="chain" id="PRO_5003123512" description="Cyanovirin-N domain-containing protein" evidence="1">
    <location>
        <begin position="26"/>
        <end position="104"/>
    </location>
</feature>
<protein>
    <recommendedName>
        <fullName evidence="4">Cyanovirin-N domain-containing protein</fullName>
    </recommendedName>
</protein>
<dbReference type="Proteomes" id="UP000001514">
    <property type="component" value="Unassembled WGS sequence"/>
</dbReference>
<dbReference type="EMBL" id="GL377734">
    <property type="protein sequence ID" value="EFJ05168.1"/>
    <property type="molecule type" value="Genomic_DNA"/>
</dbReference>
<dbReference type="OMA" id="TANLYNQ"/>
<feature type="signal peptide" evidence="1">
    <location>
        <begin position="1"/>
        <end position="25"/>
    </location>
</feature>
<keyword evidence="1" id="KW-0732">Signal</keyword>
<reference evidence="2 3" key="1">
    <citation type="journal article" date="2011" name="Science">
        <title>The Selaginella genome identifies genetic changes associated with the evolution of vascular plants.</title>
        <authorList>
            <person name="Banks J.A."/>
            <person name="Nishiyama T."/>
            <person name="Hasebe M."/>
            <person name="Bowman J.L."/>
            <person name="Gribskov M."/>
            <person name="dePamphilis C."/>
            <person name="Albert V.A."/>
            <person name="Aono N."/>
            <person name="Aoyama T."/>
            <person name="Ambrose B.A."/>
            <person name="Ashton N.W."/>
            <person name="Axtell M.J."/>
            <person name="Barker E."/>
            <person name="Barker M.S."/>
            <person name="Bennetzen J.L."/>
            <person name="Bonawitz N.D."/>
            <person name="Chapple C."/>
            <person name="Cheng C."/>
            <person name="Correa L.G."/>
            <person name="Dacre M."/>
            <person name="DeBarry J."/>
            <person name="Dreyer I."/>
            <person name="Elias M."/>
            <person name="Engstrom E.M."/>
            <person name="Estelle M."/>
            <person name="Feng L."/>
            <person name="Finet C."/>
            <person name="Floyd S.K."/>
            <person name="Frommer W.B."/>
            <person name="Fujita T."/>
            <person name="Gramzow L."/>
            <person name="Gutensohn M."/>
            <person name="Harholt J."/>
            <person name="Hattori M."/>
            <person name="Heyl A."/>
            <person name="Hirai T."/>
            <person name="Hiwatashi Y."/>
            <person name="Ishikawa M."/>
            <person name="Iwata M."/>
            <person name="Karol K.G."/>
            <person name="Koehler B."/>
            <person name="Kolukisaoglu U."/>
            <person name="Kubo M."/>
            <person name="Kurata T."/>
            <person name="Lalonde S."/>
            <person name="Li K."/>
            <person name="Li Y."/>
            <person name="Litt A."/>
            <person name="Lyons E."/>
            <person name="Manning G."/>
            <person name="Maruyama T."/>
            <person name="Michael T.P."/>
            <person name="Mikami K."/>
            <person name="Miyazaki S."/>
            <person name="Morinaga S."/>
            <person name="Murata T."/>
            <person name="Mueller-Roeber B."/>
            <person name="Nelson D.R."/>
            <person name="Obara M."/>
            <person name="Oguri Y."/>
            <person name="Olmstead R.G."/>
            <person name="Onodera N."/>
            <person name="Petersen B.L."/>
            <person name="Pils B."/>
            <person name="Prigge M."/>
            <person name="Rensing S.A."/>
            <person name="Riano-Pachon D.M."/>
            <person name="Roberts A.W."/>
            <person name="Sato Y."/>
            <person name="Scheller H.V."/>
            <person name="Schulz B."/>
            <person name="Schulz C."/>
            <person name="Shakirov E.V."/>
            <person name="Shibagaki N."/>
            <person name="Shinohara N."/>
            <person name="Shippen D.E."/>
            <person name="Soerensen I."/>
            <person name="Sotooka R."/>
            <person name="Sugimoto N."/>
            <person name="Sugita M."/>
            <person name="Sumikawa N."/>
            <person name="Tanurdzic M."/>
            <person name="Theissen G."/>
            <person name="Ulvskov P."/>
            <person name="Wakazuki S."/>
            <person name="Weng J.K."/>
            <person name="Willats W.W."/>
            <person name="Wipf D."/>
            <person name="Wolf P.G."/>
            <person name="Yang L."/>
            <person name="Zimmer A.D."/>
            <person name="Zhu Q."/>
            <person name="Mitros T."/>
            <person name="Hellsten U."/>
            <person name="Loque D."/>
            <person name="Otillar R."/>
            <person name="Salamov A."/>
            <person name="Schmutz J."/>
            <person name="Shapiro H."/>
            <person name="Lindquist E."/>
            <person name="Lucas S."/>
            <person name="Rokhsar D."/>
            <person name="Grigoriev I.V."/>
        </authorList>
    </citation>
    <scope>NUCLEOTIDE SEQUENCE [LARGE SCALE GENOMIC DNA]</scope>
</reference>
<dbReference type="InterPro" id="IPR011024">
    <property type="entry name" value="G_crystallin-like"/>
</dbReference>
<accession>D8TDT8</accession>
<dbReference type="InterPro" id="IPR015201">
    <property type="entry name" value="Antimicrobial_MiAMP1"/>
</dbReference>
<dbReference type="SUPFAM" id="SSF49695">
    <property type="entry name" value="gamma-Crystallin-like"/>
    <property type="match status" value="1"/>
</dbReference>
<dbReference type="HOGENOM" id="CLU_178022_0_0_1"/>
<dbReference type="InterPro" id="IPR015791">
    <property type="entry name" value="Antimic/Inh_G_crystallin-like"/>
</dbReference>
<sequence length="104" mass="11136">MASTNNVLLFVSIVAASIILASTEGSTFVTFQSPDCTNRVLVTRCGCNNLDASVGYGFEWHKQRESTANLYNQPDCKGSPHTSLDSSVSACGPIGWKSIEISCK</sequence>
<name>D8TDT8_SELML</name>
<dbReference type="Gene3D" id="2.60.20.30">
    <property type="match status" value="1"/>
</dbReference>
<dbReference type="InParanoid" id="D8TDT8"/>
<dbReference type="AlphaFoldDB" id="D8TDT8"/>
<organism evidence="3">
    <name type="scientific">Selaginella moellendorffii</name>
    <name type="common">Spikemoss</name>
    <dbReference type="NCBI Taxonomy" id="88036"/>
    <lineage>
        <taxon>Eukaryota</taxon>
        <taxon>Viridiplantae</taxon>
        <taxon>Streptophyta</taxon>
        <taxon>Embryophyta</taxon>
        <taxon>Tracheophyta</taxon>
        <taxon>Lycopodiopsida</taxon>
        <taxon>Selaginellales</taxon>
        <taxon>Selaginellaceae</taxon>
        <taxon>Selaginella</taxon>
    </lineage>
</organism>
<evidence type="ECO:0008006" key="4">
    <source>
        <dbReference type="Google" id="ProtNLM"/>
    </source>
</evidence>
<evidence type="ECO:0000256" key="1">
    <source>
        <dbReference type="SAM" id="SignalP"/>
    </source>
</evidence>
<evidence type="ECO:0000313" key="2">
    <source>
        <dbReference type="EMBL" id="EFJ05168.1"/>
    </source>
</evidence>
<dbReference type="Gramene" id="EFJ05168">
    <property type="protein sequence ID" value="EFJ05168"/>
    <property type="gene ID" value="SELMODRAFT_137553"/>
</dbReference>
<dbReference type="GO" id="GO:0045926">
    <property type="term" value="P:negative regulation of growth"/>
    <property type="evidence" value="ECO:0007669"/>
    <property type="project" value="InterPro"/>
</dbReference>
<evidence type="ECO:0000313" key="3">
    <source>
        <dbReference type="Proteomes" id="UP000001514"/>
    </source>
</evidence>
<proteinExistence type="predicted"/>
<gene>
    <name evidence="2" type="ORF">SELMODRAFT_137553</name>
</gene>